<gene>
    <name evidence="2" type="ORF">OHN36_10000</name>
    <name evidence="1" type="ORF">SAMN05216260_104126</name>
</gene>
<dbReference type="OrthoDB" id="163266at2"/>
<evidence type="ECO:0000313" key="1">
    <source>
        <dbReference type="EMBL" id="SDE84381.1"/>
    </source>
</evidence>
<dbReference type="EMBL" id="FNAX01000004">
    <property type="protein sequence ID" value="SDE84381.1"/>
    <property type="molecule type" value="Genomic_DNA"/>
</dbReference>
<organism evidence="1 3">
    <name type="scientific">Streptomyces griseoaurantiacus</name>
    <dbReference type="NCBI Taxonomy" id="68213"/>
    <lineage>
        <taxon>Bacteria</taxon>
        <taxon>Bacillati</taxon>
        <taxon>Actinomycetota</taxon>
        <taxon>Actinomycetes</taxon>
        <taxon>Kitasatosporales</taxon>
        <taxon>Streptomycetaceae</taxon>
        <taxon>Streptomyces</taxon>
        <taxon>Streptomyces aurantiacus group</taxon>
    </lineage>
</organism>
<evidence type="ECO:0000313" key="2">
    <source>
        <dbReference type="EMBL" id="WUR37499.1"/>
    </source>
</evidence>
<dbReference type="NCBIfam" id="TIGR00026">
    <property type="entry name" value="hi_GC_TIGR00026"/>
    <property type="match status" value="1"/>
</dbReference>
<dbReference type="Pfam" id="PF04075">
    <property type="entry name" value="F420H2_quin_red"/>
    <property type="match status" value="1"/>
</dbReference>
<dbReference type="Gene3D" id="2.30.110.10">
    <property type="entry name" value="Electron Transport, Fmn-binding Protein, Chain A"/>
    <property type="match status" value="1"/>
</dbReference>
<protein>
    <submittedName>
        <fullName evidence="1">Deazaflavin-dependent oxidoreductase, nitroreductase family</fullName>
    </submittedName>
    <submittedName>
        <fullName evidence="2">Nitroreductase family deazaflavin-dependent oxidoreductase</fullName>
    </submittedName>
</protein>
<keyword evidence="4" id="KW-1185">Reference proteome</keyword>
<accession>A0A1G7G8D6</accession>
<dbReference type="EMBL" id="CP108330">
    <property type="protein sequence ID" value="WUR37499.1"/>
    <property type="molecule type" value="Genomic_DNA"/>
</dbReference>
<sequence>MSHEDNPRRPQPPTGWRRVAFRLPIRLYRAGLGPLLGKRFLLLHHVGRTSGLARQVVLEVVSYDGEKDVWTVASGFGPKSDWYRNVRKRPDVAIQFGRRRVAVTAHFLSAAEGGDVMVDYARRHPRAARRLAQLMGFPTDGSEAAYRKIGEATPFVRLVS</sequence>
<dbReference type="Proteomes" id="UP000198614">
    <property type="component" value="Unassembled WGS sequence"/>
</dbReference>
<proteinExistence type="predicted"/>
<dbReference type="InterPro" id="IPR012349">
    <property type="entry name" value="Split_barrel_FMN-bd"/>
</dbReference>
<evidence type="ECO:0000313" key="3">
    <source>
        <dbReference type="Proteomes" id="UP000198614"/>
    </source>
</evidence>
<evidence type="ECO:0000313" key="4">
    <source>
        <dbReference type="Proteomes" id="UP001432161"/>
    </source>
</evidence>
<dbReference type="GO" id="GO:0016491">
    <property type="term" value="F:oxidoreductase activity"/>
    <property type="evidence" value="ECO:0007669"/>
    <property type="project" value="InterPro"/>
</dbReference>
<dbReference type="Proteomes" id="UP001432161">
    <property type="component" value="Chromosome"/>
</dbReference>
<reference evidence="1 3" key="1">
    <citation type="submission" date="2016-10" db="EMBL/GenBank/DDBJ databases">
        <authorList>
            <person name="de Groot N.N."/>
        </authorList>
    </citation>
    <scope>NUCLEOTIDE SEQUENCE [LARGE SCALE GENOMIC DNA]</scope>
    <source>
        <strain evidence="1 3">CGMCC 4.1859</strain>
    </source>
</reference>
<dbReference type="AlphaFoldDB" id="A0A1G7G8D6"/>
<name>A0A1G7G8D6_9ACTN</name>
<dbReference type="InterPro" id="IPR004378">
    <property type="entry name" value="F420H2_quin_Rdtase"/>
</dbReference>
<reference evidence="2" key="2">
    <citation type="submission" date="2022-10" db="EMBL/GenBank/DDBJ databases">
        <title>The complete genomes of actinobacterial strains from the NBC collection.</title>
        <authorList>
            <person name="Joergensen T.S."/>
            <person name="Alvarez Arevalo M."/>
            <person name="Sterndorff E.B."/>
            <person name="Faurdal D."/>
            <person name="Vuksanovic O."/>
            <person name="Mourched A.-S."/>
            <person name="Charusanti P."/>
            <person name="Shaw S."/>
            <person name="Blin K."/>
            <person name="Weber T."/>
        </authorList>
    </citation>
    <scope>NUCLEOTIDE SEQUENCE</scope>
    <source>
        <strain evidence="2">NBC_00489</strain>
    </source>
</reference>